<dbReference type="SUPFAM" id="SSF53187">
    <property type="entry name" value="Zn-dependent exopeptidases"/>
    <property type="match status" value="1"/>
</dbReference>
<dbReference type="InterPro" id="IPR002933">
    <property type="entry name" value="Peptidase_M20"/>
</dbReference>
<organism evidence="3 4">
    <name type="scientific">Agaribacillus aureus</name>
    <dbReference type="NCBI Taxonomy" id="3051825"/>
    <lineage>
        <taxon>Bacteria</taxon>
        <taxon>Pseudomonadati</taxon>
        <taxon>Bacteroidota</taxon>
        <taxon>Cytophagia</taxon>
        <taxon>Cytophagales</taxon>
        <taxon>Splendidivirgaceae</taxon>
        <taxon>Agaribacillus</taxon>
    </lineage>
</organism>
<sequence>MKAYYIPGFLLIGFLFGGLRDLPEMEAFIKDDIPFLTAFYKERHQSPEISLKEEKTAGILADQLRAAGFEVTENFGGYGIVGILKNGKGPTILYRTDMDALPMVEKTGLPYASQQTTQYEGKEVGAMHSCGHDMHMTTWLGTARVMAKMKNRWKGTLMLIGQPAEEIGAGAKMMLEAGLYDKFGPPDYGIGLHCSPTIPSGKVGFGKGFTMANTESIDIKVFGQGAHGATPHMAIDPVVIASMMVMELQTIVSRSLNPTDAAVVTVGAINGGTRHNVIPSEVTLKLTVRTYTDEVQATVHKRIEEIAKGVAMAAGLPEDKLPEVIFPKDFTPANYNHPHLVDRLVKSATSVIGKDNVVEAAPMMVGEDFSRYGKTKHQVPTVLYWLGTVPQERIQSGNLPGLHSPYYFPEVANTIKTGVKVTSQSLIDLFNQKM</sequence>
<comment type="caution">
    <text evidence="3">The sequence shown here is derived from an EMBL/GenBank/DDBJ whole genome shotgun (WGS) entry which is preliminary data.</text>
</comment>
<dbReference type="EMBL" id="JAUJEB010000004">
    <property type="protein sequence ID" value="MDN5213862.1"/>
    <property type="molecule type" value="Genomic_DNA"/>
</dbReference>
<evidence type="ECO:0000256" key="1">
    <source>
        <dbReference type="ARBA" id="ARBA00022801"/>
    </source>
</evidence>
<dbReference type="InterPro" id="IPR017439">
    <property type="entry name" value="Amidohydrolase"/>
</dbReference>
<feature type="domain" description="Peptidase M20 dimerisation" evidence="2">
    <location>
        <begin position="217"/>
        <end position="308"/>
    </location>
</feature>
<dbReference type="RefSeq" id="WP_346759202.1">
    <property type="nucleotide sequence ID" value="NZ_JAUJEB010000004.1"/>
</dbReference>
<dbReference type="SUPFAM" id="SSF55031">
    <property type="entry name" value="Bacterial exopeptidase dimerisation domain"/>
    <property type="match status" value="1"/>
</dbReference>
<dbReference type="Gene3D" id="3.30.70.360">
    <property type="match status" value="1"/>
</dbReference>
<name>A0ABT8L7X4_9BACT</name>
<accession>A0ABT8L7X4</accession>
<dbReference type="PANTHER" id="PTHR11014">
    <property type="entry name" value="PEPTIDASE M20 FAMILY MEMBER"/>
    <property type="match status" value="1"/>
</dbReference>
<keyword evidence="4" id="KW-1185">Reference proteome</keyword>
<protein>
    <submittedName>
        <fullName evidence="3">Amidohydrolase</fullName>
    </submittedName>
</protein>
<dbReference type="PIRSF" id="PIRSF005962">
    <property type="entry name" value="Pept_M20D_amidohydro"/>
    <property type="match status" value="1"/>
</dbReference>
<gene>
    <name evidence="3" type="ORF">QQ020_17440</name>
</gene>
<evidence type="ECO:0000259" key="2">
    <source>
        <dbReference type="Pfam" id="PF07687"/>
    </source>
</evidence>
<reference evidence="3" key="1">
    <citation type="submission" date="2023-06" db="EMBL/GenBank/DDBJ databases">
        <title>Genomic of Agaribacillus aureum.</title>
        <authorList>
            <person name="Wang G."/>
        </authorList>
    </citation>
    <scope>NUCLEOTIDE SEQUENCE</scope>
    <source>
        <strain evidence="3">BMA12</strain>
    </source>
</reference>
<dbReference type="Proteomes" id="UP001172083">
    <property type="component" value="Unassembled WGS sequence"/>
</dbReference>
<keyword evidence="1" id="KW-0378">Hydrolase</keyword>
<dbReference type="InterPro" id="IPR011650">
    <property type="entry name" value="Peptidase_M20_dimer"/>
</dbReference>
<dbReference type="NCBIfam" id="TIGR01891">
    <property type="entry name" value="amidohydrolases"/>
    <property type="match status" value="1"/>
</dbReference>
<dbReference type="Pfam" id="PF07687">
    <property type="entry name" value="M20_dimer"/>
    <property type="match status" value="1"/>
</dbReference>
<dbReference type="InterPro" id="IPR036264">
    <property type="entry name" value="Bact_exopeptidase_dim_dom"/>
</dbReference>
<dbReference type="PANTHER" id="PTHR11014:SF63">
    <property type="entry name" value="METALLOPEPTIDASE, PUTATIVE (AFU_ORTHOLOGUE AFUA_6G09600)-RELATED"/>
    <property type="match status" value="1"/>
</dbReference>
<proteinExistence type="predicted"/>
<evidence type="ECO:0000313" key="3">
    <source>
        <dbReference type="EMBL" id="MDN5213862.1"/>
    </source>
</evidence>
<dbReference type="Gene3D" id="3.40.630.10">
    <property type="entry name" value="Zn peptidases"/>
    <property type="match status" value="1"/>
</dbReference>
<dbReference type="Pfam" id="PF01546">
    <property type="entry name" value="Peptidase_M20"/>
    <property type="match status" value="1"/>
</dbReference>
<evidence type="ECO:0000313" key="4">
    <source>
        <dbReference type="Proteomes" id="UP001172083"/>
    </source>
</evidence>